<proteinExistence type="predicted"/>
<dbReference type="SUPFAM" id="SSF52309">
    <property type="entry name" value="N-(deoxy)ribosyltransferase-like"/>
    <property type="match status" value="1"/>
</dbReference>
<dbReference type="RefSeq" id="WP_062558691.1">
    <property type="nucleotide sequence ID" value="NZ_CP013341.1"/>
</dbReference>
<dbReference type="EMBL" id="FNLN01000003">
    <property type="protein sequence ID" value="SDT85036.1"/>
    <property type="molecule type" value="Genomic_DNA"/>
</dbReference>
<evidence type="ECO:0008006" key="3">
    <source>
        <dbReference type="Google" id="ProtNLM"/>
    </source>
</evidence>
<name>A0A1H2DQE8_9PROT</name>
<reference evidence="2" key="1">
    <citation type="submission" date="2016-10" db="EMBL/GenBank/DDBJ databases">
        <authorList>
            <person name="Varghese N."/>
            <person name="Submissions S."/>
        </authorList>
    </citation>
    <scope>NUCLEOTIDE SEQUENCE [LARGE SCALE GENOMIC DNA]</scope>
    <source>
        <strain evidence="2">Nm10</strain>
    </source>
</reference>
<dbReference type="AlphaFoldDB" id="A0A1H2DQE8"/>
<protein>
    <recommendedName>
        <fullName evidence="3">Nucleoside 2-deoxyribosyltransferase</fullName>
    </recommendedName>
</protein>
<organism evidence="1 2">
    <name type="scientific">Nitrosomonas ureae</name>
    <dbReference type="NCBI Taxonomy" id="44577"/>
    <lineage>
        <taxon>Bacteria</taxon>
        <taxon>Pseudomonadati</taxon>
        <taxon>Pseudomonadota</taxon>
        <taxon>Betaproteobacteria</taxon>
        <taxon>Nitrosomonadales</taxon>
        <taxon>Nitrosomonadaceae</taxon>
        <taxon>Nitrosomonas</taxon>
    </lineage>
</organism>
<evidence type="ECO:0000313" key="2">
    <source>
        <dbReference type="Proteomes" id="UP000182882"/>
    </source>
</evidence>
<dbReference type="KEGG" id="nur:ATY38_07075"/>
<evidence type="ECO:0000313" key="1">
    <source>
        <dbReference type="EMBL" id="SDT85036.1"/>
    </source>
</evidence>
<gene>
    <name evidence="1" type="ORF">SAMN05216406_10339</name>
</gene>
<dbReference type="Gene3D" id="3.40.50.450">
    <property type="match status" value="1"/>
</dbReference>
<keyword evidence="2" id="KW-1185">Reference proteome</keyword>
<sequence length="310" mass="35655">MALSLQKLRDSVESLRHRSGKFFHKVDYVSDVSVPVGVEYCSDIYWNKLKINEQEESIFIQRELMLLIQQIGNSIRNSALVTEVDRRDLSHWTKSLRSSLRLRKYHVWDTEILHDEGHVLGVKPPGQSDENPLEPELAKREFDKDIANLLGLIDLIEVSPTVGANDYDANPQVTTEYRPGTAFVMMWIDPGENALEDIYETIKDCFEEFGIIAVRADIIEHEEIITARIIKEIESSEFLIADLTGERPSVYYEVGYAHSLGRRVILYRKQGTKIHFDLAAYNCPEYKNVTDLKRILKSRLEAITGRKANK</sequence>
<accession>A0A1H2DQE8</accession>
<dbReference type="Proteomes" id="UP000182882">
    <property type="component" value="Unassembled WGS sequence"/>
</dbReference>